<dbReference type="EMBL" id="HF935679">
    <property type="protein sequence ID" value="CCX12132.1"/>
    <property type="molecule type" value="Genomic_DNA"/>
</dbReference>
<dbReference type="InterPro" id="IPR036361">
    <property type="entry name" value="SAP_dom_sf"/>
</dbReference>
<dbReference type="SUPFAM" id="SSF68906">
    <property type="entry name" value="SAP domain"/>
    <property type="match status" value="1"/>
</dbReference>
<sequence length="110" mass="12789">MSSQIDLLAEFLLQKFVEAHELDTALEETPTPPSTPVAPSRTKDDRWAEMRQRVHKLGQYTRGNFKRWIKSHSRDMLRVSLAERNLHQNGSKEELVKRLTEDIEAEFSLA</sequence>
<accession>U4L4Z5</accession>
<name>U4L4Z5_PYROM</name>
<dbReference type="InterPro" id="IPR003034">
    <property type="entry name" value="SAP_dom"/>
</dbReference>
<evidence type="ECO:0000256" key="1">
    <source>
        <dbReference type="SAM" id="MobiDB-lite"/>
    </source>
</evidence>
<proteinExistence type="predicted"/>
<keyword evidence="4" id="KW-1185">Reference proteome</keyword>
<gene>
    <name evidence="3" type="ORF">PCON_11726</name>
</gene>
<dbReference type="Proteomes" id="UP000018144">
    <property type="component" value="Unassembled WGS sequence"/>
</dbReference>
<dbReference type="Gene3D" id="1.10.720.30">
    <property type="entry name" value="SAP domain"/>
    <property type="match status" value="1"/>
</dbReference>
<evidence type="ECO:0000259" key="2">
    <source>
        <dbReference type="PROSITE" id="PS50800"/>
    </source>
</evidence>
<dbReference type="PROSITE" id="PS50800">
    <property type="entry name" value="SAP"/>
    <property type="match status" value="1"/>
</dbReference>
<protein>
    <recommendedName>
        <fullName evidence="2">SAP domain-containing protein</fullName>
    </recommendedName>
</protein>
<evidence type="ECO:0000313" key="4">
    <source>
        <dbReference type="Proteomes" id="UP000018144"/>
    </source>
</evidence>
<dbReference type="Pfam" id="PF02037">
    <property type="entry name" value="SAP"/>
    <property type="match status" value="1"/>
</dbReference>
<evidence type="ECO:0000313" key="3">
    <source>
        <dbReference type="EMBL" id="CCX12132.1"/>
    </source>
</evidence>
<organism evidence="3 4">
    <name type="scientific">Pyronema omphalodes (strain CBS 100304)</name>
    <name type="common">Pyronema confluens</name>
    <dbReference type="NCBI Taxonomy" id="1076935"/>
    <lineage>
        <taxon>Eukaryota</taxon>
        <taxon>Fungi</taxon>
        <taxon>Dikarya</taxon>
        <taxon>Ascomycota</taxon>
        <taxon>Pezizomycotina</taxon>
        <taxon>Pezizomycetes</taxon>
        <taxon>Pezizales</taxon>
        <taxon>Pyronemataceae</taxon>
        <taxon>Pyronema</taxon>
    </lineage>
</organism>
<reference evidence="3 4" key="1">
    <citation type="journal article" date="2013" name="PLoS Genet.">
        <title>The genome and development-dependent transcriptomes of Pyronema confluens: a window into fungal evolution.</title>
        <authorList>
            <person name="Traeger S."/>
            <person name="Altegoer F."/>
            <person name="Freitag M."/>
            <person name="Gabaldon T."/>
            <person name="Kempken F."/>
            <person name="Kumar A."/>
            <person name="Marcet-Houben M."/>
            <person name="Poggeler S."/>
            <person name="Stajich J.E."/>
            <person name="Nowrousian M."/>
        </authorList>
    </citation>
    <scope>NUCLEOTIDE SEQUENCE [LARGE SCALE GENOMIC DNA]</scope>
    <source>
        <strain evidence="4">CBS 100304</strain>
        <tissue evidence="3">Vegetative mycelium</tissue>
    </source>
</reference>
<feature type="region of interest" description="Disordered" evidence="1">
    <location>
        <begin position="23"/>
        <end position="45"/>
    </location>
</feature>
<feature type="domain" description="SAP" evidence="2">
    <location>
        <begin position="69"/>
        <end position="103"/>
    </location>
</feature>
<dbReference type="AlphaFoldDB" id="U4L4Z5"/>